<dbReference type="AlphaFoldDB" id="A0A074M535"/>
<name>A0A074M535_ERYLO</name>
<comment type="caution">
    <text evidence="2">The sequence shown here is derived from an EMBL/GenBank/DDBJ whole genome shotgun (WGS) entry which is preliminary data.</text>
</comment>
<reference evidence="2 3" key="1">
    <citation type="submission" date="2014-04" db="EMBL/GenBank/DDBJ databases">
        <title>A comprehensive comparison of genomes of Erythrobacter spp. strains.</title>
        <authorList>
            <person name="Zheng Q."/>
        </authorList>
    </citation>
    <scope>NUCLEOTIDE SEQUENCE [LARGE SCALE GENOMIC DNA]</scope>
    <source>
        <strain evidence="2 3">DSM 6997</strain>
    </source>
</reference>
<sequence>MNDKPNDILLLAGKLLTIIMQFACVIGAAVIAGLALLAIFDPGWITSTGYESSLGNAEPIIGLPIFFLLIAIFLGSGFLFFRKLKEIIDTVGEGNPFDLENASRLNTMAWLLLVMQFLVMPATLLGTFLAPWINAREDMSMTIEMGPDVEGILMVIILFILARVFKHGAAMREDLEGTV</sequence>
<evidence type="ECO:0008006" key="4">
    <source>
        <dbReference type="Google" id="ProtNLM"/>
    </source>
</evidence>
<organism evidence="2 3">
    <name type="scientific">Erythrobacter longus</name>
    <dbReference type="NCBI Taxonomy" id="1044"/>
    <lineage>
        <taxon>Bacteria</taxon>
        <taxon>Pseudomonadati</taxon>
        <taxon>Pseudomonadota</taxon>
        <taxon>Alphaproteobacteria</taxon>
        <taxon>Sphingomonadales</taxon>
        <taxon>Erythrobacteraceae</taxon>
        <taxon>Erythrobacter/Porphyrobacter group</taxon>
        <taxon>Erythrobacter</taxon>
    </lineage>
</organism>
<dbReference type="InterPro" id="IPR021354">
    <property type="entry name" value="DUF2975"/>
</dbReference>
<keyword evidence="1" id="KW-0812">Transmembrane</keyword>
<evidence type="ECO:0000256" key="1">
    <source>
        <dbReference type="SAM" id="Phobius"/>
    </source>
</evidence>
<keyword evidence="1" id="KW-1133">Transmembrane helix</keyword>
<protein>
    <recommendedName>
        <fullName evidence="4">DUF2975 domain-containing protein</fullName>
    </recommendedName>
</protein>
<proteinExistence type="predicted"/>
<keyword evidence="3" id="KW-1185">Reference proteome</keyword>
<evidence type="ECO:0000313" key="2">
    <source>
        <dbReference type="EMBL" id="KEO89806.1"/>
    </source>
</evidence>
<feature type="transmembrane region" description="Helical" evidence="1">
    <location>
        <begin position="109"/>
        <end position="133"/>
    </location>
</feature>
<evidence type="ECO:0000313" key="3">
    <source>
        <dbReference type="Proteomes" id="UP000027647"/>
    </source>
</evidence>
<dbReference type="Pfam" id="PF11188">
    <property type="entry name" value="DUF2975"/>
    <property type="match status" value="1"/>
</dbReference>
<feature type="transmembrane region" description="Helical" evidence="1">
    <location>
        <begin position="60"/>
        <end position="81"/>
    </location>
</feature>
<dbReference type="eggNOG" id="ENOG5033GVU">
    <property type="taxonomic scope" value="Bacteria"/>
</dbReference>
<accession>A0A074M535</accession>
<feature type="transmembrane region" description="Helical" evidence="1">
    <location>
        <begin position="145"/>
        <end position="165"/>
    </location>
</feature>
<dbReference type="STRING" id="1044.EH31_11685"/>
<dbReference type="EMBL" id="JMIW01000004">
    <property type="protein sequence ID" value="KEO89806.1"/>
    <property type="molecule type" value="Genomic_DNA"/>
</dbReference>
<gene>
    <name evidence="2" type="ORF">EH31_11685</name>
</gene>
<dbReference type="Proteomes" id="UP000027647">
    <property type="component" value="Unassembled WGS sequence"/>
</dbReference>
<dbReference type="RefSeq" id="WP_034960373.1">
    <property type="nucleotide sequence ID" value="NZ_JMIW01000004.1"/>
</dbReference>
<feature type="transmembrane region" description="Helical" evidence="1">
    <location>
        <begin position="12"/>
        <end position="40"/>
    </location>
</feature>
<keyword evidence="1" id="KW-0472">Membrane</keyword>